<dbReference type="RefSeq" id="XP_056862198.1">
    <property type="nucleotide sequence ID" value="XM_057006218.1"/>
</dbReference>
<organism evidence="2 3">
    <name type="scientific">Raphanus sativus</name>
    <name type="common">Radish</name>
    <name type="synonym">Raphanus raphanistrum var. sativus</name>
    <dbReference type="NCBI Taxonomy" id="3726"/>
    <lineage>
        <taxon>Eukaryota</taxon>
        <taxon>Viridiplantae</taxon>
        <taxon>Streptophyta</taxon>
        <taxon>Embryophyta</taxon>
        <taxon>Tracheophyta</taxon>
        <taxon>Spermatophyta</taxon>
        <taxon>Magnoliopsida</taxon>
        <taxon>eudicotyledons</taxon>
        <taxon>Gunneridae</taxon>
        <taxon>Pentapetalae</taxon>
        <taxon>rosids</taxon>
        <taxon>malvids</taxon>
        <taxon>Brassicales</taxon>
        <taxon>Brassicaceae</taxon>
        <taxon>Brassiceae</taxon>
        <taxon>Raphanus</taxon>
    </lineage>
</organism>
<feature type="region of interest" description="Disordered" evidence="1">
    <location>
        <begin position="1"/>
        <end position="129"/>
    </location>
</feature>
<dbReference type="AlphaFoldDB" id="A0A9W3DEN9"/>
<feature type="compositionally biased region" description="Acidic residues" evidence="1">
    <location>
        <begin position="229"/>
        <end position="249"/>
    </location>
</feature>
<feature type="region of interest" description="Disordered" evidence="1">
    <location>
        <begin position="277"/>
        <end position="333"/>
    </location>
</feature>
<feature type="compositionally biased region" description="Basic and acidic residues" evidence="1">
    <location>
        <begin position="165"/>
        <end position="181"/>
    </location>
</feature>
<dbReference type="KEGG" id="rsz:108844996"/>
<name>A0A9W3DEN9_RAPSA</name>
<dbReference type="GeneID" id="130509906"/>
<proteinExistence type="predicted"/>
<evidence type="ECO:0000313" key="3">
    <source>
        <dbReference type="RefSeq" id="XP_056862198.1"/>
    </source>
</evidence>
<reference evidence="2" key="1">
    <citation type="journal article" date="2019" name="Database">
        <title>The radish genome database (RadishGD): an integrated information resource for radish genomics.</title>
        <authorList>
            <person name="Yu H.J."/>
            <person name="Baek S."/>
            <person name="Lee Y.J."/>
            <person name="Cho A."/>
            <person name="Mun J.H."/>
        </authorList>
    </citation>
    <scope>NUCLEOTIDE SEQUENCE [LARGE SCALE GENOMIC DNA]</scope>
    <source>
        <strain evidence="2">cv. WK10039</strain>
    </source>
</reference>
<protein>
    <submittedName>
        <fullName evidence="3">Uncharacterized protein LOC130509906</fullName>
    </submittedName>
</protein>
<dbReference type="KEGG" id="rsz:130509906"/>
<feature type="compositionally biased region" description="Basic residues" evidence="1">
    <location>
        <begin position="288"/>
        <end position="304"/>
    </location>
</feature>
<feature type="compositionally biased region" description="Basic and acidic residues" evidence="1">
    <location>
        <begin position="109"/>
        <end position="119"/>
    </location>
</feature>
<evidence type="ECO:0000256" key="1">
    <source>
        <dbReference type="SAM" id="MobiDB-lite"/>
    </source>
</evidence>
<keyword evidence="2" id="KW-1185">Reference proteome</keyword>
<feature type="region of interest" description="Disordered" evidence="1">
    <location>
        <begin position="165"/>
        <end position="257"/>
    </location>
</feature>
<accession>A0A9W3DEN9</accession>
<dbReference type="Proteomes" id="UP000504610">
    <property type="component" value="Chromosome 3"/>
</dbReference>
<reference evidence="3" key="2">
    <citation type="submission" date="2025-08" db="UniProtKB">
        <authorList>
            <consortium name="RefSeq"/>
        </authorList>
    </citation>
    <scope>IDENTIFICATION</scope>
    <source>
        <tissue evidence="3">Leaf</tissue>
    </source>
</reference>
<feature type="compositionally biased region" description="Basic and acidic residues" evidence="1">
    <location>
        <begin position="212"/>
        <end position="228"/>
    </location>
</feature>
<evidence type="ECO:0000313" key="2">
    <source>
        <dbReference type="Proteomes" id="UP000504610"/>
    </source>
</evidence>
<dbReference type="RefSeq" id="XP_018473773.2">
    <property type="nucleotide sequence ID" value="XM_018618271.2"/>
</dbReference>
<gene>
    <name evidence="3" type="primary">LOC130509906</name>
</gene>
<feature type="compositionally biased region" description="Basic and acidic residues" evidence="1">
    <location>
        <begin position="23"/>
        <end position="57"/>
    </location>
</feature>
<sequence>MKRKENDDGFEYQTMDFDWNSGRYEERSEIPKKEAEGHKEEVRKEVEEEVKTETQAEDKEDEEAEKEGEVEVETEAGEKGAEKESETEVEVETEARVEVETEAWVEAEVGEKGAEKESETEVEVETEARVDVETEARVDVETEAQVDVETEARVEVETKARVEVETEARVGEKGAEKEPKDTPTPPRGRIKANAAWKPETTTPEKWVAAKIAEAEHEKVVEEEKKAEEAENVAEEEAENVDEEEAEEEEQNKYTEEEKQGWILTVCKSKDAISAVETDGTEGAPARTGVKHRPKAMAVRKHRSRKADEPKKFTTPPVTKRTRARSQWVFTPFTEANTDEIERRQEESQNQGLEDIRICVV</sequence>
<feature type="compositionally biased region" description="Acidic residues" evidence="1">
    <location>
        <begin position="58"/>
        <end position="75"/>
    </location>
</feature>
<feature type="compositionally biased region" description="Basic and acidic residues" evidence="1">
    <location>
        <begin position="76"/>
        <end position="86"/>
    </location>
</feature>